<dbReference type="PANTHER" id="PTHR48207">
    <property type="entry name" value="SUCCINATE--HYDROXYMETHYLGLUTARATE COA-TRANSFERASE"/>
    <property type="match status" value="1"/>
</dbReference>
<dbReference type="Gene3D" id="3.30.1540.10">
    <property type="entry name" value="formyl-coa transferase, domain 3"/>
    <property type="match status" value="1"/>
</dbReference>
<keyword evidence="1 3" id="KW-0808">Transferase</keyword>
<dbReference type="GO" id="GO:0016740">
    <property type="term" value="F:transferase activity"/>
    <property type="evidence" value="ECO:0007669"/>
    <property type="project" value="UniProtKB-KW"/>
</dbReference>
<dbReference type="Gene3D" id="3.40.50.10540">
    <property type="entry name" value="Crotonobetainyl-coa:carnitine coa-transferase, domain 1"/>
    <property type="match status" value="1"/>
</dbReference>
<dbReference type="PANTHER" id="PTHR48207:SF3">
    <property type="entry name" value="SUCCINATE--HYDROXYMETHYLGLUTARATE COA-TRANSFERASE"/>
    <property type="match status" value="1"/>
</dbReference>
<dbReference type="InterPro" id="IPR044855">
    <property type="entry name" value="CoA-Trfase_III_dom3_sf"/>
</dbReference>
<dbReference type="SUPFAM" id="SSF89796">
    <property type="entry name" value="CoA-transferase family III (CaiB/BaiF)"/>
    <property type="match status" value="1"/>
</dbReference>
<dbReference type="EMBL" id="JARJLM010000262">
    <property type="protein sequence ID" value="MDF3834311.1"/>
    <property type="molecule type" value="Genomic_DNA"/>
</dbReference>
<accession>A0ABT6ARG1</accession>
<dbReference type="InterPro" id="IPR003673">
    <property type="entry name" value="CoA-Trfase_fam_III"/>
</dbReference>
<comment type="caution">
    <text evidence="3">The sequence shown here is derived from an EMBL/GenBank/DDBJ whole genome shotgun (WGS) entry which is preliminary data.</text>
</comment>
<evidence type="ECO:0000313" key="3">
    <source>
        <dbReference type="EMBL" id="MDF3834311.1"/>
    </source>
</evidence>
<evidence type="ECO:0000256" key="2">
    <source>
        <dbReference type="SAM" id="MobiDB-lite"/>
    </source>
</evidence>
<feature type="compositionally biased region" description="Polar residues" evidence="2">
    <location>
        <begin position="415"/>
        <end position="425"/>
    </location>
</feature>
<evidence type="ECO:0000256" key="1">
    <source>
        <dbReference type="ARBA" id="ARBA00022679"/>
    </source>
</evidence>
<reference evidence="3 4" key="1">
    <citation type="submission" date="2023-03" db="EMBL/GenBank/DDBJ databases">
        <title>Draft assemblies of triclosan tolerant bacteria isolated from returned activated sludge.</title>
        <authorList>
            <person name="Van Hamelsveld S."/>
        </authorList>
    </citation>
    <scope>NUCLEOTIDE SEQUENCE [LARGE SCALE GENOMIC DNA]</scope>
    <source>
        <strain evidence="3 4">GW210010_S58</strain>
    </source>
</reference>
<dbReference type="RefSeq" id="WP_276265421.1">
    <property type="nucleotide sequence ID" value="NZ_JARJLM010000262.1"/>
</dbReference>
<dbReference type="InterPro" id="IPR050483">
    <property type="entry name" value="CoA-transferase_III_domain"/>
</dbReference>
<dbReference type="Proteomes" id="UP001216674">
    <property type="component" value="Unassembled WGS sequence"/>
</dbReference>
<proteinExistence type="predicted"/>
<dbReference type="Pfam" id="PF02515">
    <property type="entry name" value="CoA_transf_3"/>
    <property type="match status" value="1"/>
</dbReference>
<evidence type="ECO:0000313" key="4">
    <source>
        <dbReference type="Proteomes" id="UP001216674"/>
    </source>
</evidence>
<organism evidence="3 4">
    <name type="scientific">Cupriavidus basilensis</name>
    <dbReference type="NCBI Taxonomy" id="68895"/>
    <lineage>
        <taxon>Bacteria</taxon>
        <taxon>Pseudomonadati</taxon>
        <taxon>Pseudomonadota</taxon>
        <taxon>Betaproteobacteria</taxon>
        <taxon>Burkholderiales</taxon>
        <taxon>Burkholderiaceae</taxon>
        <taxon>Cupriavidus</taxon>
    </lineage>
</organism>
<gene>
    <name evidence="3" type="ORF">P3W85_15315</name>
</gene>
<name>A0ABT6ARG1_9BURK</name>
<feature type="region of interest" description="Disordered" evidence="2">
    <location>
        <begin position="400"/>
        <end position="425"/>
    </location>
</feature>
<keyword evidence="4" id="KW-1185">Reference proteome</keyword>
<sequence>MNHPDLPLAGIRVIDFSRVLAGPYCTALLGDLGAEVIKIEPPGGDDYRAVGPFVDGRSGLFSAMNRNKQSIVIDLKAEAGLALARSLCERADVVVENFRPGVAQKLGIGYAALRELNPSLVYASVSGFGQTGPESHRPAYDIILQAMCGLMDATGAPDGTPTLLGEAVSDVVSGLFASWGVLAALLSREKTGRGTHVDVSMFDATLSLSATLVARYAATGLAPRRVGNRHPSSAPFGAYRAADGFYVVAVLNNKLFQTLAGTIGQPELAADPRFADDHSRCSAEADLRACIEAWSATRTVEEVNRLLSAAGIPVAPIRNVKQAMESDHAAYRGLLTEVPDARGGKVRLPSQPVKFSGYRANRVTTAPALGEHTDAILATLGIAGDAVPALRASGALGPEALKPAAHHRPGAGTTPEDTNMENQHA</sequence>
<dbReference type="InterPro" id="IPR023606">
    <property type="entry name" value="CoA-Trfase_III_dom_1_sf"/>
</dbReference>
<protein>
    <submittedName>
        <fullName evidence="3">CoA transferase</fullName>
    </submittedName>
</protein>